<proteinExistence type="predicted"/>
<keyword evidence="2" id="KW-1185">Reference proteome</keyword>
<gene>
    <name evidence="1" type="ORF">OW729_06830</name>
</gene>
<evidence type="ECO:0000313" key="2">
    <source>
        <dbReference type="Proteomes" id="UP001144612"/>
    </source>
</evidence>
<dbReference type="InterPro" id="IPR024787">
    <property type="entry name" value="EcsC"/>
</dbReference>
<dbReference type="RefSeq" id="WP_268060728.1">
    <property type="nucleotide sequence ID" value="NZ_JAPQFJ010000005.1"/>
</dbReference>
<dbReference type="PANTHER" id="PTHR41260:SF1">
    <property type="entry name" value="PROTEIN ECSC"/>
    <property type="match status" value="1"/>
</dbReference>
<reference evidence="1" key="1">
    <citation type="submission" date="2022-12" db="EMBL/GenBank/DDBJ databases">
        <title>Clostridium sp. nov., isolated from industrial wastewater.</title>
        <authorList>
            <person name="Jiayan W."/>
        </authorList>
    </citation>
    <scope>NUCLEOTIDE SEQUENCE</scope>
    <source>
        <strain evidence="1">ZC22-4</strain>
    </source>
</reference>
<dbReference type="Proteomes" id="UP001144612">
    <property type="component" value="Unassembled WGS sequence"/>
</dbReference>
<accession>A0ABT4D7P3</accession>
<comment type="caution">
    <text evidence="1">The sequence shown here is derived from an EMBL/GenBank/DDBJ whole genome shotgun (WGS) entry which is preliminary data.</text>
</comment>
<dbReference type="EMBL" id="JAPQFJ010000005">
    <property type="protein sequence ID" value="MCY6958314.1"/>
    <property type="molecule type" value="Genomic_DNA"/>
</dbReference>
<sequence length="243" mass="28006">MNSYEKKALYDLKNWEKNMLKKPSFANRISKGLQTKANSFIPDKVHVVITEAIKNMIKAVLVGSKFTTKSPMINASLEEREILVMKKLNFYRKTATLSGAGTGAGGIIIGLADFPVLLSIKIKFLFDTASLYGFNVKDYKERLYILHVFLLAFSSDEKRIEIYEILKKWNDYSKNLPKDSSFFDWRSFQQEYRDYIDLAKMLQLVPWIGALVGAYANYQLMEKLGKTAMNAYRLRVFKKKVTS</sequence>
<dbReference type="Pfam" id="PF12787">
    <property type="entry name" value="EcsC"/>
    <property type="match status" value="1"/>
</dbReference>
<organism evidence="1 2">
    <name type="scientific">Clostridium brassicae</name>
    <dbReference type="NCBI Taxonomy" id="2999072"/>
    <lineage>
        <taxon>Bacteria</taxon>
        <taxon>Bacillati</taxon>
        <taxon>Bacillota</taxon>
        <taxon>Clostridia</taxon>
        <taxon>Eubacteriales</taxon>
        <taxon>Clostridiaceae</taxon>
        <taxon>Clostridium</taxon>
    </lineage>
</organism>
<name>A0ABT4D7P3_9CLOT</name>
<evidence type="ECO:0000313" key="1">
    <source>
        <dbReference type="EMBL" id="MCY6958314.1"/>
    </source>
</evidence>
<dbReference type="PANTHER" id="PTHR41260">
    <property type="entry name" value="PROTEIN ECSC"/>
    <property type="match status" value="1"/>
</dbReference>
<protein>
    <submittedName>
        <fullName evidence="1">EcsC family protein</fullName>
    </submittedName>
</protein>